<evidence type="ECO:0000313" key="6">
    <source>
        <dbReference type="Proteomes" id="UP000623687"/>
    </source>
</evidence>
<dbReference type="PANTHER" id="PTHR45570:SF1">
    <property type="entry name" value="CARBOXYLIC ESTER HYDROLASE"/>
    <property type="match status" value="1"/>
</dbReference>
<dbReference type="RefSeq" id="XP_036636411.1">
    <property type="nucleotide sequence ID" value="XM_036770566.1"/>
</dbReference>
<dbReference type="PROSITE" id="PS00122">
    <property type="entry name" value="CARBOXYLESTERASE_B_1"/>
    <property type="match status" value="1"/>
</dbReference>
<dbReference type="VEuPathDB" id="FungiDB:PC9H_000913"/>
<dbReference type="InterPro" id="IPR019826">
    <property type="entry name" value="Carboxylesterase_B_AS"/>
</dbReference>
<dbReference type="InterPro" id="IPR002018">
    <property type="entry name" value="CarbesteraseB"/>
</dbReference>
<evidence type="ECO:0000313" key="5">
    <source>
        <dbReference type="EMBL" id="KAF7440567.1"/>
    </source>
</evidence>
<keyword evidence="3" id="KW-0732">Signal</keyword>
<dbReference type="OrthoDB" id="408631at2759"/>
<dbReference type="Proteomes" id="UP000623687">
    <property type="component" value="Unassembled WGS sequence"/>
</dbReference>
<feature type="chain" id="PRO_5034769674" description="Carboxylic ester hydrolase" evidence="3">
    <location>
        <begin position="20"/>
        <end position="560"/>
    </location>
</feature>
<evidence type="ECO:0000256" key="1">
    <source>
        <dbReference type="ARBA" id="ARBA00005964"/>
    </source>
</evidence>
<dbReference type="SUPFAM" id="SSF53474">
    <property type="entry name" value="alpha/beta-Hydrolases"/>
    <property type="match status" value="1"/>
</dbReference>
<dbReference type="Gene3D" id="3.40.50.1820">
    <property type="entry name" value="alpha/beta hydrolase"/>
    <property type="match status" value="1"/>
</dbReference>
<protein>
    <recommendedName>
        <fullName evidence="3">Carboxylic ester hydrolase</fullName>
        <ecNumber evidence="3">3.1.1.-</ecNumber>
    </recommendedName>
</protein>
<evidence type="ECO:0000259" key="4">
    <source>
        <dbReference type="Pfam" id="PF00135"/>
    </source>
</evidence>
<gene>
    <name evidence="5" type="ORF">PC9H_000913</name>
</gene>
<dbReference type="GO" id="GO:0016787">
    <property type="term" value="F:hydrolase activity"/>
    <property type="evidence" value="ECO:0007669"/>
    <property type="project" value="UniProtKB-KW"/>
</dbReference>
<accession>A0A8H7A5M8</accession>
<organism evidence="5 6">
    <name type="scientific">Pleurotus ostreatus</name>
    <name type="common">Oyster mushroom</name>
    <name type="synonym">White-rot fungus</name>
    <dbReference type="NCBI Taxonomy" id="5322"/>
    <lineage>
        <taxon>Eukaryota</taxon>
        <taxon>Fungi</taxon>
        <taxon>Dikarya</taxon>
        <taxon>Basidiomycota</taxon>
        <taxon>Agaricomycotina</taxon>
        <taxon>Agaricomycetes</taxon>
        <taxon>Agaricomycetidae</taxon>
        <taxon>Agaricales</taxon>
        <taxon>Pleurotineae</taxon>
        <taxon>Pleurotaceae</taxon>
        <taxon>Pleurotus</taxon>
    </lineage>
</organism>
<keyword evidence="2 3" id="KW-0378">Hydrolase</keyword>
<dbReference type="EMBL" id="JACETU010000001">
    <property type="protein sequence ID" value="KAF7440567.1"/>
    <property type="molecule type" value="Genomic_DNA"/>
</dbReference>
<dbReference type="InterPro" id="IPR029058">
    <property type="entry name" value="AB_hydrolase_fold"/>
</dbReference>
<evidence type="ECO:0000256" key="3">
    <source>
        <dbReference type="RuleBase" id="RU361235"/>
    </source>
</evidence>
<sequence length="560" mass="58842">MVALNYLTAFLWLVTFAAASPIPDVDRRGPFGPIRFPQIDPRGLLCKLPFIRIICPRGGSSNPTCSTPIGTARGVVDPDGANRYSVKYANANRWQPSTVATTWSLPNGSTNITALPLACPQVNADASSVSEDCLSMILYVPATLHVGSNAPTFVWIHGGSFFVGSANGPGLDGSKLAIATNSIVAVIQYRLGALGFMAPDGKTNLAVGDAINALKFLKNVVPSFGGSTSKITIAGQSAGATMVRALLAAPSASSLFKNAILHSDPMDFGFLSTTAQQNMQSHFNTEINCGATDTACHNALSLSTITDASLELFSSAASFEPSAGMSQPMRPVRDGSLITSSLDSASFPSMSKPVLINTVVNDAGPAIYGNFDEPMGEQMFQAVVFGTLGEDRGDTILSSTHYPLPPTVNGQLDARPTLETMGTDQMWKCPSWTFARNYIQNGGTAYIGVYSVGATYPSNDGVSFCAQNGVVCHEDDIQIVFGTTNSPTAAQSSLTTEVHKRYKAFMNNGNPNPSGVSAWSAATSSNLNAKDLGGSSAIPIGACDPSFWGAAVPYDYQVYP</sequence>
<evidence type="ECO:0000256" key="2">
    <source>
        <dbReference type="ARBA" id="ARBA00022801"/>
    </source>
</evidence>
<feature type="domain" description="Carboxylesterase type B" evidence="4">
    <location>
        <begin position="85"/>
        <end position="527"/>
    </location>
</feature>
<dbReference type="Pfam" id="PF00135">
    <property type="entry name" value="COesterase"/>
    <property type="match status" value="1"/>
</dbReference>
<name>A0A8H7A5M8_PLEOS</name>
<reference evidence="5" key="1">
    <citation type="submission" date="2019-07" db="EMBL/GenBank/DDBJ databases">
        <authorList>
            <person name="Palmer J.M."/>
        </authorList>
    </citation>
    <scope>NUCLEOTIDE SEQUENCE</scope>
    <source>
        <strain evidence="5">PC9</strain>
    </source>
</reference>
<keyword evidence="6" id="KW-1185">Reference proteome</keyword>
<comment type="similarity">
    <text evidence="1 3">Belongs to the type-B carboxylesterase/lipase family.</text>
</comment>
<dbReference type="GeneID" id="59370754"/>
<dbReference type="AlphaFoldDB" id="A0A8H7A5M8"/>
<feature type="signal peptide" evidence="3">
    <location>
        <begin position="1"/>
        <end position="19"/>
    </location>
</feature>
<dbReference type="PANTHER" id="PTHR45570">
    <property type="entry name" value="CARBOXYLIC ESTER HYDROLASE"/>
    <property type="match status" value="1"/>
</dbReference>
<proteinExistence type="inferred from homology"/>
<dbReference type="EC" id="3.1.1.-" evidence="3"/>
<comment type="caution">
    <text evidence="5">The sequence shown here is derived from an EMBL/GenBank/DDBJ whole genome shotgun (WGS) entry which is preliminary data.</text>
</comment>